<reference evidence="2" key="1">
    <citation type="submission" date="2020-12" db="EMBL/GenBank/DDBJ databases">
        <title>Antrihabitans popcorni sp. nov. and Antrihabitans auranticaus sp. nov., isolated from a larva cave.</title>
        <authorList>
            <person name="Lee S.D."/>
            <person name="Kim I.S."/>
        </authorList>
    </citation>
    <scope>NUCLEOTIDE SEQUENCE</scope>
    <source>
        <strain evidence="2">YC3-6</strain>
    </source>
</reference>
<evidence type="ECO:0000313" key="3">
    <source>
        <dbReference type="Proteomes" id="UP000655868"/>
    </source>
</evidence>
<feature type="transmembrane region" description="Helical" evidence="1">
    <location>
        <begin position="26"/>
        <end position="48"/>
    </location>
</feature>
<dbReference type="PANTHER" id="PTHR35791">
    <property type="entry name" value="UPF0754 MEMBRANE PROTEIN YHEB"/>
    <property type="match status" value="1"/>
</dbReference>
<proteinExistence type="predicted"/>
<evidence type="ECO:0008006" key="4">
    <source>
        <dbReference type="Google" id="ProtNLM"/>
    </source>
</evidence>
<keyword evidence="1" id="KW-0472">Membrane</keyword>
<dbReference type="RefSeq" id="WP_199703805.1">
    <property type="nucleotide sequence ID" value="NZ_JAEMNV010000003.1"/>
</dbReference>
<dbReference type="Proteomes" id="UP000655868">
    <property type="component" value="Unassembled WGS sequence"/>
</dbReference>
<organism evidence="2 3">
    <name type="scientific">Antrihabitans stalagmiti</name>
    <dbReference type="NCBI Taxonomy" id="2799499"/>
    <lineage>
        <taxon>Bacteria</taxon>
        <taxon>Bacillati</taxon>
        <taxon>Actinomycetota</taxon>
        <taxon>Actinomycetes</taxon>
        <taxon>Mycobacteriales</taxon>
        <taxon>Nocardiaceae</taxon>
        <taxon>Antrihabitans</taxon>
    </lineage>
</organism>
<accession>A0A934NPL1</accession>
<comment type="caution">
    <text evidence="2">The sequence shown here is derived from an EMBL/GenBank/DDBJ whole genome shotgun (WGS) entry which is preliminary data.</text>
</comment>
<keyword evidence="1" id="KW-0812">Transmembrane</keyword>
<keyword evidence="3" id="KW-1185">Reference proteome</keyword>
<dbReference type="PANTHER" id="PTHR35791:SF1">
    <property type="entry name" value="UPF0754 MEMBRANE PROTEIN YHEB"/>
    <property type="match status" value="1"/>
</dbReference>
<feature type="transmembrane region" description="Helical" evidence="1">
    <location>
        <begin position="255"/>
        <end position="278"/>
    </location>
</feature>
<name>A0A934NPL1_9NOCA</name>
<gene>
    <name evidence="2" type="ORF">JGU71_09340</name>
</gene>
<evidence type="ECO:0000256" key="1">
    <source>
        <dbReference type="SAM" id="Phobius"/>
    </source>
</evidence>
<evidence type="ECO:0000313" key="2">
    <source>
        <dbReference type="EMBL" id="MBJ8339088.1"/>
    </source>
</evidence>
<sequence>MDIVASGPFIDWEAMTGLSKFWIDMISVPLFSAVSGVLVNWTGVYMLFTPINFRGFYVPGLKTLFPFLPRKVQQLPIWAPGGIIGYQGFIPARAEKMACYIVDKAVARIGSVKDFYYEFDPQSVAVHMTEVVKRDLRPLVASVMEREHPGLWRDMTPAMREVVYDRIEAEMPDIAERALERIGENVEQMIDIRLMAMRFLKNNPQTLKDIVWNIAAPELKFMVRVGLLGLPFGMLFALVIYYYKNVPLLSAVPGWVVVLGGAALIGVTVNLLAIKVVFEPADPQPRYKYLWKQAKLAKRQPQAAEDFGKLLATNVINIPNVADELLNGPRGDRVRGFMENIVTQELDRILGRMQSVVRAAVGTKEFDAIRAGSMEAGLEYAPTMVNDEEFNAVQAEKIERFARDKLRELKPAQFMELIYSVIEQDAWLLYVHGALLGLGVGGLHLLLFGS</sequence>
<dbReference type="AlphaFoldDB" id="A0A934NPL1"/>
<feature type="transmembrane region" description="Helical" evidence="1">
    <location>
        <begin position="427"/>
        <end position="448"/>
    </location>
</feature>
<protein>
    <recommendedName>
        <fullName evidence="4">DUF445 domain-containing protein</fullName>
    </recommendedName>
</protein>
<keyword evidence="1" id="KW-1133">Transmembrane helix</keyword>
<feature type="transmembrane region" description="Helical" evidence="1">
    <location>
        <begin position="221"/>
        <end position="243"/>
    </location>
</feature>
<dbReference type="EMBL" id="JAEMNV010000003">
    <property type="protein sequence ID" value="MBJ8339088.1"/>
    <property type="molecule type" value="Genomic_DNA"/>
</dbReference>